<dbReference type="Gene3D" id="3.50.50.60">
    <property type="entry name" value="FAD/NAD(P)-binding domain"/>
    <property type="match status" value="1"/>
</dbReference>
<dbReference type="SUPFAM" id="SSF48179">
    <property type="entry name" value="6-phosphogluconate dehydrogenase C-terminal domain-like"/>
    <property type="match status" value="1"/>
</dbReference>
<dbReference type="AlphaFoldDB" id="A0A6V8H9X4"/>
<dbReference type="Gene3D" id="1.10.1040.10">
    <property type="entry name" value="N-(1-d-carboxylethyl)-l-norvaline Dehydrogenase, domain 2"/>
    <property type="match status" value="1"/>
</dbReference>
<feature type="domain" description="3-hydroxyisobutyrate dehydrogenase-like NAD-binding" evidence="7">
    <location>
        <begin position="465"/>
        <end position="575"/>
    </location>
</feature>
<dbReference type="InterPro" id="IPR002938">
    <property type="entry name" value="FAD-bd"/>
</dbReference>
<dbReference type="EMBL" id="DF933829">
    <property type="protein sequence ID" value="GAM37856.1"/>
    <property type="molecule type" value="Genomic_DNA"/>
</dbReference>
<dbReference type="PANTHER" id="PTHR43004">
    <property type="entry name" value="TRK SYSTEM POTASSIUM UPTAKE PROTEIN"/>
    <property type="match status" value="1"/>
</dbReference>
<evidence type="ECO:0000259" key="7">
    <source>
        <dbReference type="Pfam" id="PF14833"/>
    </source>
</evidence>
<keyword evidence="4" id="KW-0560">Oxidoreductase</keyword>
<evidence type="ECO:0000256" key="4">
    <source>
        <dbReference type="ARBA" id="ARBA00023002"/>
    </source>
</evidence>
<keyword evidence="2" id="KW-0285">Flavoprotein</keyword>
<dbReference type="InterPro" id="IPR029154">
    <property type="entry name" value="HIBADH-like_NADP-bd"/>
</dbReference>
<dbReference type="GO" id="GO:0051287">
    <property type="term" value="F:NAD binding"/>
    <property type="evidence" value="ECO:0007669"/>
    <property type="project" value="InterPro"/>
</dbReference>
<protein>
    <submittedName>
        <fullName evidence="8">Pentachlorophenol 4-monooxygenase</fullName>
    </submittedName>
</protein>
<dbReference type="GO" id="GO:0071949">
    <property type="term" value="F:FAD binding"/>
    <property type="evidence" value="ECO:0007669"/>
    <property type="project" value="InterPro"/>
</dbReference>
<evidence type="ECO:0000259" key="6">
    <source>
        <dbReference type="Pfam" id="PF07976"/>
    </source>
</evidence>
<evidence type="ECO:0000313" key="8">
    <source>
        <dbReference type="EMBL" id="GAM37856.1"/>
    </source>
</evidence>
<dbReference type="InterPro" id="IPR012941">
    <property type="entry name" value="Phe_hydrox_C_dim_dom"/>
</dbReference>
<dbReference type="PRINTS" id="PR00420">
    <property type="entry name" value="RNGMNOXGNASE"/>
</dbReference>
<dbReference type="SUPFAM" id="SSF51905">
    <property type="entry name" value="FAD/NAD(P)-binding domain"/>
    <property type="match status" value="1"/>
</dbReference>
<dbReference type="Pfam" id="PF07976">
    <property type="entry name" value="Phe_hydrox_dim"/>
    <property type="match status" value="1"/>
</dbReference>
<evidence type="ECO:0000313" key="9">
    <source>
        <dbReference type="Proteomes" id="UP000053095"/>
    </source>
</evidence>
<organism evidence="8 9">
    <name type="scientific">Talaromyces pinophilus</name>
    <name type="common">Penicillium pinophilum</name>
    <dbReference type="NCBI Taxonomy" id="128442"/>
    <lineage>
        <taxon>Eukaryota</taxon>
        <taxon>Fungi</taxon>
        <taxon>Dikarya</taxon>
        <taxon>Ascomycota</taxon>
        <taxon>Pezizomycotina</taxon>
        <taxon>Eurotiomycetes</taxon>
        <taxon>Eurotiomycetidae</taxon>
        <taxon>Eurotiales</taxon>
        <taxon>Trichocomaceae</taxon>
        <taxon>Talaromyces</taxon>
        <taxon>Talaromyces sect. Talaromyces</taxon>
    </lineage>
</organism>
<accession>A0A6V8H9X4</accession>
<feature type="domain" description="FAD-binding" evidence="5">
    <location>
        <begin position="12"/>
        <end position="178"/>
    </location>
</feature>
<name>A0A6V8H9X4_TALPI</name>
<dbReference type="InterPro" id="IPR036188">
    <property type="entry name" value="FAD/NAD-bd_sf"/>
</dbReference>
<gene>
    <name evidence="8" type="ORF">TCE0_033f08128</name>
</gene>
<dbReference type="Gene3D" id="3.30.9.10">
    <property type="entry name" value="D-Amino Acid Oxidase, subunit A, domain 2"/>
    <property type="match status" value="1"/>
</dbReference>
<keyword evidence="3" id="KW-0274">FAD</keyword>
<dbReference type="Pfam" id="PF01494">
    <property type="entry name" value="FAD_binding_3"/>
    <property type="match status" value="1"/>
</dbReference>
<keyword evidence="9" id="KW-1185">Reference proteome</keyword>
<reference evidence="9" key="1">
    <citation type="journal article" date="2015" name="Genome Announc.">
        <title>Draft genome sequence of Talaromyces cellulolyticus strain Y-94, a source of lignocellulosic biomass-degrading enzymes.</title>
        <authorList>
            <person name="Fujii T."/>
            <person name="Koike H."/>
            <person name="Sawayama S."/>
            <person name="Yano S."/>
            <person name="Inoue H."/>
        </authorList>
    </citation>
    <scope>NUCLEOTIDE SEQUENCE [LARGE SCALE GENOMIC DNA]</scope>
    <source>
        <strain evidence="9">Y-94</strain>
    </source>
</reference>
<evidence type="ECO:0000259" key="5">
    <source>
        <dbReference type="Pfam" id="PF01494"/>
    </source>
</evidence>
<dbReference type="Pfam" id="PF14833">
    <property type="entry name" value="NAD_binding_11"/>
    <property type="match status" value="1"/>
</dbReference>
<comment type="caution">
    <text evidence="8">The sequence shown here is derived from an EMBL/GenBank/DDBJ whole genome shotgun (WGS) entry which is preliminary data.</text>
</comment>
<dbReference type="GO" id="GO:0016709">
    <property type="term" value="F:oxidoreductase activity, acting on paired donors, with incorporation or reduction of molecular oxygen, NAD(P)H as one donor, and incorporation of one atom of oxygen"/>
    <property type="evidence" value="ECO:0007669"/>
    <property type="project" value="UniProtKB-ARBA"/>
</dbReference>
<dbReference type="InterPro" id="IPR013328">
    <property type="entry name" value="6PGD_dom2"/>
</dbReference>
<evidence type="ECO:0000256" key="1">
    <source>
        <dbReference type="ARBA" id="ARBA00007801"/>
    </source>
</evidence>
<proteinExistence type="inferred from homology"/>
<sequence>MRAYIVHINHESEDDHKVVVQIFNVKTNEALTVKVKYLVGADGSKSLVRKLASIPFNGTNTSTDWVRIDGDFETNMPDSDIGFASIEFKNPGNIVWVQLDKGENCIGFALNDEMSAKYGYSMTDEQAKEEAIKAMEPFTLEIKNVNWHTVYSIQQKLAETFIKDDRFLLAGDACHTHTLLEPHKLAGTIKGWYNEEVLQTYDTERRPTAEYLIELDKTFSTLISGRIPEKYHATHTDGNELICKIFQETADFSIGLGIQYEHNILNKPPTTGMISAGSRAPDALVYPPGSHFPVRLQTLSKYTGRWTIILFAGQYELTKQKLPAAAKELNDLAQTLPSSITRHLTIVASSMAAVPSIVPKATFIYYDQDRLAHLAYSISPKTGAVVVVRPDDTTKEVAALISERGATFIAAPVFGPPPSAESGQLLMAVAGSNRQALEMLAEAFRGVIAQDVLIVSDLPEKAVLLKTLGNFIVAGVMEIVSEAHVLAEKSGLDSQLFENFLGKKFGELMHSDSTRLTTGVYIPERGQKAWSDLNLAIKDVQHGIDCAQAVGTRLEVAEVALEHLKRAKKYSDGNQGRSLDSSSLYGVIRQDAGLDFRNDIVMSRSEEKD</sequence>
<dbReference type="InterPro" id="IPR036249">
    <property type="entry name" value="Thioredoxin-like_sf"/>
</dbReference>
<feature type="domain" description="Phenol hydroxylase-like C-terminal dimerisation" evidence="6">
    <location>
        <begin position="259"/>
        <end position="395"/>
    </location>
</feature>
<dbReference type="SUPFAM" id="SSF52833">
    <property type="entry name" value="Thioredoxin-like"/>
    <property type="match status" value="1"/>
</dbReference>
<dbReference type="SUPFAM" id="SSF54373">
    <property type="entry name" value="FAD-linked reductases, C-terminal domain"/>
    <property type="match status" value="1"/>
</dbReference>
<evidence type="ECO:0000256" key="3">
    <source>
        <dbReference type="ARBA" id="ARBA00022827"/>
    </source>
</evidence>
<evidence type="ECO:0000256" key="2">
    <source>
        <dbReference type="ARBA" id="ARBA00022630"/>
    </source>
</evidence>
<dbReference type="InterPro" id="IPR038220">
    <property type="entry name" value="PHOX_C_sf"/>
</dbReference>
<dbReference type="Proteomes" id="UP000053095">
    <property type="component" value="Unassembled WGS sequence"/>
</dbReference>
<dbReference type="Gene3D" id="3.40.30.20">
    <property type="match status" value="1"/>
</dbReference>
<dbReference type="InterPro" id="IPR008927">
    <property type="entry name" value="6-PGluconate_DH-like_C_sf"/>
</dbReference>
<dbReference type="PANTHER" id="PTHR43004:SF5">
    <property type="entry name" value="FAD-BINDING DOMAIN-CONTAINING PROTEIN"/>
    <property type="match status" value="1"/>
</dbReference>
<comment type="similarity">
    <text evidence="1">Belongs to the PheA/TfdB FAD monooxygenase family.</text>
</comment>
<dbReference type="InterPro" id="IPR050641">
    <property type="entry name" value="RIFMO-like"/>
</dbReference>